<dbReference type="EMBL" id="CAJJDP010000106">
    <property type="protein sequence ID" value="CAD8194111.1"/>
    <property type="molecule type" value="Genomic_DNA"/>
</dbReference>
<gene>
    <name evidence="1" type="ORF">POCTA_138.1.T1060067</name>
</gene>
<sequence length="446" mass="52966">MIKSLYQRPSNEKVIEIEIGQQTKLQTLCVIYNNQGEVIYEMHGKQLRKMNDINAQIFKNIEQIQNLEWKGDLKDSIKQIGEWKAFWQNSPLYQRVMYNTNGRKEGLCHEVFSSFTKQNYLVESGIYKDGIRVGKWMTNKFLWIGQSYVGQQLLNKGIYNGKGQKIRRWIELHPEFSKNLLLIYKGRYFDDVKNGIWWTKFKYFSENSYSTIGGGTYVNGLKNGYWIDTCQYFNNLMQFLESGTYNQGVRTGIWTIKNNGKNLEKLHFPNMIYDENGQKQGIWMEISKYLIQSEKLVTFIVLQGCYVDGEKDEYWDILLFINNQIRQKGGGRYNQGKKVGKWKELELQNDQFWRIEQGEYKDGKKYGLWESFPLNYRRNWDTNTSSSINTELFPTRIIGTFNQNGKEEGCWMYLNETDQYNKFNCLNLQRVEFINGIKKINYQKTF</sequence>
<name>A0A8S1WZS2_PAROT</name>
<keyword evidence="2" id="KW-1185">Reference proteome</keyword>
<dbReference type="AlphaFoldDB" id="A0A8S1WZS2"/>
<evidence type="ECO:0000313" key="1">
    <source>
        <dbReference type="EMBL" id="CAD8194111.1"/>
    </source>
</evidence>
<organism evidence="1 2">
    <name type="scientific">Paramecium octaurelia</name>
    <dbReference type="NCBI Taxonomy" id="43137"/>
    <lineage>
        <taxon>Eukaryota</taxon>
        <taxon>Sar</taxon>
        <taxon>Alveolata</taxon>
        <taxon>Ciliophora</taxon>
        <taxon>Intramacronucleata</taxon>
        <taxon>Oligohymenophorea</taxon>
        <taxon>Peniculida</taxon>
        <taxon>Parameciidae</taxon>
        <taxon>Paramecium</taxon>
    </lineage>
</organism>
<dbReference type="OMA" id="WIEISKF"/>
<dbReference type="PANTHER" id="PTHR33706:SF1">
    <property type="entry name" value="TPR REPEAT PROTEIN"/>
    <property type="match status" value="1"/>
</dbReference>
<dbReference type="PANTHER" id="PTHR33706">
    <property type="entry name" value="MORN VARIANT REPEAT PROTEIN"/>
    <property type="match status" value="1"/>
</dbReference>
<dbReference type="OrthoDB" id="10427089at2759"/>
<comment type="caution">
    <text evidence="1">The sequence shown here is derived from an EMBL/GenBank/DDBJ whole genome shotgun (WGS) entry which is preliminary data.</text>
</comment>
<evidence type="ECO:0000313" key="2">
    <source>
        <dbReference type="Proteomes" id="UP000683925"/>
    </source>
</evidence>
<dbReference type="Proteomes" id="UP000683925">
    <property type="component" value="Unassembled WGS sequence"/>
</dbReference>
<protein>
    <submittedName>
        <fullName evidence="1">Uncharacterized protein</fullName>
    </submittedName>
</protein>
<accession>A0A8S1WZS2</accession>
<proteinExistence type="predicted"/>
<reference evidence="1" key="1">
    <citation type="submission" date="2021-01" db="EMBL/GenBank/DDBJ databases">
        <authorList>
            <consortium name="Genoscope - CEA"/>
            <person name="William W."/>
        </authorList>
    </citation>
    <scope>NUCLEOTIDE SEQUENCE</scope>
</reference>